<organism evidence="1 2">
    <name type="scientific">Acinetobacter kyonggiensis</name>
    <dbReference type="NCBI Taxonomy" id="595670"/>
    <lineage>
        <taxon>Bacteria</taxon>
        <taxon>Pseudomonadati</taxon>
        <taxon>Pseudomonadota</taxon>
        <taxon>Gammaproteobacteria</taxon>
        <taxon>Moraxellales</taxon>
        <taxon>Moraxellaceae</taxon>
        <taxon>Acinetobacter</taxon>
    </lineage>
</organism>
<sequence>MKIEFQYLAKGADRPDSVTLSDAGYLVEQGEPTPFIGDCIMLEICSPLDKKGNFGHFKVVARHFMYSPSGHQQKHMVIVVTDADDTPENNYRE</sequence>
<accession>A0A1H3L7P4</accession>
<dbReference type="AlphaFoldDB" id="A0A1H3L7P4"/>
<proteinExistence type="predicted"/>
<protein>
    <submittedName>
        <fullName evidence="1">Uncharacterized protein</fullName>
    </submittedName>
</protein>
<keyword evidence="2" id="KW-1185">Reference proteome</keyword>
<dbReference type="Proteomes" id="UP000199035">
    <property type="component" value="Unassembled WGS sequence"/>
</dbReference>
<evidence type="ECO:0000313" key="1">
    <source>
        <dbReference type="EMBL" id="SDY59915.1"/>
    </source>
</evidence>
<dbReference type="EMBL" id="FNPK01000016">
    <property type="protein sequence ID" value="SDY59915.1"/>
    <property type="molecule type" value="Genomic_DNA"/>
</dbReference>
<dbReference type="RefSeq" id="WP_092691191.1">
    <property type="nucleotide sequence ID" value="NZ_FNPK01000016.1"/>
</dbReference>
<gene>
    <name evidence="1" type="ORF">SAMN05421643_11622</name>
</gene>
<evidence type="ECO:0000313" key="2">
    <source>
        <dbReference type="Proteomes" id="UP000199035"/>
    </source>
</evidence>
<name>A0A1H3L7P4_9GAMM</name>
<reference evidence="2" key="1">
    <citation type="submission" date="2016-10" db="EMBL/GenBank/DDBJ databases">
        <authorList>
            <person name="Varghese N."/>
            <person name="Submissions S."/>
        </authorList>
    </citation>
    <scope>NUCLEOTIDE SEQUENCE [LARGE SCALE GENOMIC DNA]</scope>
    <source>
        <strain evidence="2">ANC 5109</strain>
    </source>
</reference>